<keyword evidence="14" id="KW-1185">Reference proteome</keyword>
<dbReference type="Pfam" id="PF02415">
    <property type="entry name" value="Chlam_PMP"/>
    <property type="match status" value="2"/>
</dbReference>
<evidence type="ECO:0000256" key="11">
    <source>
        <dbReference type="SAM" id="MobiDB-lite"/>
    </source>
</evidence>
<dbReference type="NCBIfam" id="TIGR01376">
    <property type="entry name" value="POMP_repeat"/>
    <property type="match status" value="4"/>
</dbReference>
<dbReference type="InterPro" id="IPR003368">
    <property type="entry name" value="POMP_repeat"/>
</dbReference>
<keyword evidence="10" id="KW-0998">Cell outer membrane</keyword>
<organism evidence="13 14">
    <name type="scientific">Chlamydia poikilotherma</name>
    <dbReference type="NCBI Taxonomy" id="1967783"/>
    <lineage>
        <taxon>Bacteria</taxon>
        <taxon>Pseudomonadati</taxon>
        <taxon>Chlamydiota</taxon>
        <taxon>Chlamydiia</taxon>
        <taxon>Chlamydiales</taxon>
        <taxon>Chlamydiaceae</taxon>
        <taxon>Chlamydia/Chlamydophila group</taxon>
        <taxon>Chlamydia</taxon>
    </lineage>
</organism>
<dbReference type="Pfam" id="PF07548">
    <property type="entry name" value="ChlamPMP_M"/>
    <property type="match status" value="1"/>
</dbReference>
<feature type="region of interest" description="Disordered" evidence="11">
    <location>
        <begin position="57"/>
        <end position="82"/>
    </location>
</feature>
<dbReference type="SUPFAM" id="SSF103515">
    <property type="entry name" value="Autotransporter"/>
    <property type="match status" value="1"/>
</dbReference>
<name>A0A3B0PSW0_9CHLA</name>
<protein>
    <submittedName>
        <fullName evidence="13">Polymorphic membrane protein F,Uncharacterized protein with a C-terminal OMP (Outer membrane protein) domain,chlamydial polymorphic outer membrane protein repeat,Autotransporter beta-domain</fullName>
    </submittedName>
</protein>
<dbReference type="InterPro" id="IPR036709">
    <property type="entry name" value="Autotransporte_beta_dom_sf"/>
</dbReference>
<proteinExistence type="inferred from homology"/>
<evidence type="ECO:0000256" key="10">
    <source>
        <dbReference type="ARBA" id="ARBA00023237"/>
    </source>
</evidence>
<evidence type="ECO:0000256" key="6">
    <source>
        <dbReference type="ARBA" id="ARBA00022525"/>
    </source>
</evidence>
<feature type="region of interest" description="Disordered" evidence="11">
    <location>
        <begin position="1061"/>
        <end position="1086"/>
    </location>
</feature>
<accession>A0A3B0PSW0</accession>
<dbReference type="Pfam" id="PF03797">
    <property type="entry name" value="Autotransporter"/>
    <property type="match status" value="1"/>
</dbReference>
<evidence type="ECO:0000313" key="13">
    <source>
        <dbReference type="EMBL" id="SYX09268.1"/>
    </source>
</evidence>
<evidence type="ECO:0000256" key="9">
    <source>
        <dbReference type="ARBA" id="ARBA00023136"/>
    </source>
</evidence>
<dbReference type="Gene3D" id="2.40.128.130">
    <property type="entry name" value="Autotransporter beta-domain"/>
    <property type="match status" value="1"/>
</dbReference>
<reference evidence="14" key="1">
    <citation type="submission" date="2017-11" db="EMBL/GenBank/DDBJ databases">
        <authorList>
            <person name="Seth-Smith MB H."/>
        </authorList>
    </citation>
    <scope>NUCLEOTIDE SEQUENCE [LARGE SCALE GENOMIC DNA]</scope>
</reference>
<dbReference type="SMART" id="SM00869">
    <property type="entry name" value="Autotransporter"/>
    <property type="match status" value="1"/>
</dbReference>
<keyword evidence="4" id="KW-1134">Transmembrane beta strand</keyword>
<evidence type="ECO:0000256" key="1">
    <source>
        <dbReference type="ARBA" id="ARBA00004191"/>
    </source>
</evidence>
<dbReference type="InterPro" id="IPR011427">
    <property type="entry name" value="Polymorphic_membr_middle"/>
</dbReference>
<dbReference type="EMBL" id="LS992154">
    <property type="protein sequence ID" value="SYX09268.1"/>
    <property type="molecule type" value="Genomic_DNA"/>
</dbReference>
<evidence type="ECO:0000256" key="7">
    <source>
        <dbReference type="ARBA" id="ARBA00022692"/>
    </source>
</evidence>
<evidence type="ECO:0000256" key="8">
    <source>
        <dbReference type="ARBA" id="ARBA00022729"/>
    </source>
</evidence>
<dbReference type="Proteomes" id="UP000258476">
    <property type="component" value="Chromosome"/>
</dbReference>
<evidence type="ECO:0000256" key="4">
    <source>
        <dbReference type="ARBA" id="ARBA00022452"/>
    </source>
</evidence>
<evidence type="ECO:0000256" key="2">
    <source>
        <dbReference type="ARBA" id="ARBA00004416"/>
    </source>
</evidence>
<comment type="similarity">
    <text evidence="3">Belongs to the PMP outer membrane protein family.</text>
</comment>
<evidence type="ECO:0000256" key="5">
    <source>
        <dbReference type="ARBA" id="ARBA00022512"/>
    </source>
</evidence>
<gene>
    <name evidence="13" type="primary">pmpF_19</name>
    <name evidence="13" type="ORF">C834K_0828</name>
</gene>
<dbReference type="KEGG" id="chla:C834K_0828"/>
<keyword evidence="5" id="KW-0134">Cell wall</keyword>
<comment type="subcellular location">
    <subcellularLocation>
        <location evidence="2">Cell outer membrane</location>
        <topology evidence="2">Peripheral membrane protein</topology>
        <orientation evidence="2">Extracellular side</orientation>
    </subcellularLocation>
    <subcellularLocation>
        <location evidence="1">Secreted</location>
        <location evidence="1">Cell wall</location>
    </subcellularLocation>
</comment>
<dbReference type="PROSITE" id="PS51208">
    <property type="entry name" value="AUTOTRANSPORTER"/>
    <property type="match status" value="1"/>
</dbReference>
<keyword evidence="6" id="KW-0964">Secreted</keyword>
<keyword evidence="9" id="KW-0472">Membrane</keyword>
<sequence>MVAKKVSRFPKSTFSHSVVLAILVSTGMISNNHRLYGYEPVSEAFLNNPPLKTQLETTSAGIFKKDKSSDTQEPKKENKEAEVHVDTSVINGVSSCVTKILGAEADQRQHLVDVSTLFETLEPLSWKNVDTELSTNSENISTVESEGPQANRKYSIDDPRQGLAFCYRNLSGYPTDETNPGFLGIALVGTGSKSGLSFSNLRSIGAGAAVYSDEDVVFEHLKERLLFDGCESLAGGGAVSGRSIAVNGCHDVTIVSCNTDLDIRYSGEIADFSKGGGAFNAHKVHGESHKSRFSSGEIIFLDNSGSLLIDGNHADKANGGALACGNFVCSVNRGDMHYVGNHALSGGAVSSLKSIDFVGNVGSIEFLDNHALISPQGCTFLGGGALASGERISFLNNGGIHCFKNTSKSSGGALLSRNIRIVENVGNSWFKGNSAEVTGGAISSQNQVEIGQNFGNITFEGNTSKFGGGAIYCLLPDQPYTHSKEPLYGSGDIKIIDNSGSINFESNENLLESQETHSHLGGGALYGAHILISGNIGDITFSKNAAGQFESDSTCIGGGAIFAHEGVKITDNSGAIAFSNNKGKILPLPIVPESSEEESASSTPVESSPVDLGIRGGGAIFAKHIEIEDNAAALSFSDNCMEISDSKIQKEQPLGGGALFGIDRVSLQNNIELAFTNNHVSGENSSGGAILSKVVTISDNGRVQFIRNYSKFLGGAVCALGDTLSIKNNESSVSFIGNRTVTAGGAIASAQGDILISRNLGKIEFKDNLVFGDPYVDNLEEGQVNTTGHHSGGGAVFAKTSVIISENENKVLFSGNSSGCFGGAILTGSLNPESQEPFASKVVSDNTKVVITENIGDVIFSGNSTTASKHHEHNLFGGGAIYTQDLVINKNAGSVAFYNNYAPIGGAVHICEKGTVILEALGGDIVFQGNRTSEDISNGLYFAGKESKLVEISAAGENTVHFSDAIVFEDLTLRKSSVSHEDILDDPTLILNSKAKDDSEVSHSGNIRFACATSKIPQVALLKSGTLILSDKAQLWLCGLKQERGSEILLSAGTVLRIFDPNAKPTEKPESPSATSYYSAYDSGRNSDERTLADISVLGVDLASFVAGDDEITPQPPQIIVPKGTTIGSGSLDLKLVDSAGIGYENHALLNKEADITLLSFRSASAVSDIPDLDRSLEELHVKVSVPTITEDTYGHMGKWSDPQVINGKLMINWKPTSYKLNPEKDGSIVLNTLWGQYGDLRALKQQQLAHNITAQRMELDFSTNIWGSGMGTFSNCATIAKIDGFTHRAGGYALGLDTQLIEDFLIGGSFAQFFGYTDSQSYSSRSDQSGYLGSGYVGIFAGSWLFKGVFIYSDIHNDLNTTYPTLNIGRSKGSWNSRGILADAHVDYRHIVNSRRFISSIVSAVVPFVEAEYVYIDLPTFTEIGSEVRTFAEGHLQNVAIPFGITLEHSYSRGQRSEVNSLSFSYAFDVYRQAPAVLINLPAASYSWEGIGSDLSRKSMKAQFSNDTEWNSYFSTFLGFTYEWREHTVSYDLNGGMRLIF</sequence>
<keyword evidence="7" id="KW-0812">Transmembrane</keyword>
<dbReference type="GO" id="GO:0009279">
    <property type="term" value="C:cell outer membrane"/>
    <property type="evidence" value="ECO:0007669"/>
    <property type="project" value="UniProtKB-SubCell"/>
</dbReference>
<keyword evidence="8" id="KW-0732">Signal</keyword>
<evidence type="ECO:0000259" key="12">
    <source>
        <dbReference type="PROSITE" id="PS51208"/>
    </source>
</evidence>
<evidence type="ECO:0000256" key="3">
    <source>
        <dbReference type="ARBA" id="ARBA00007542"/>
    </source>
</evidence>
<feature type="domain" description="Autotransporter" evidence="12">
    <location>
        <begin position="1259"/>
        <end position="1542"/>
    </location>
</feature>
<feature type="compositionally biased region" description="Basic and acidic residues" evidence="11">
    <location>
        <begin position="63"/>
        <end position="82"/>
    </location>
</feature>
<evidence type="ECO:0000313" key="14">
    <source>
        <dbReference type="Proteomes" id="UP000258476"/>
    </source>
</evidence>
<dbReference type="RefSeq" id="WP_117274556.1">
    <property type="nucleotide sequence ID" value="NZ_LS992154.1"/>
</dbReference>
<dbReference type="InterPro" id="IPR005546">
    <property type="entry name" value="Autotransporte_beta"/>
</dbReference>
<dbReference type="OrthoDB" id="19123at2"/>